<dbReference type="AlphaFoldDB" id="A0A1F5GTN0"/>
<dbReference type="InterPro" id="IPR054539">
    <property type="entry name" value="Beta-prop_PDH"/>
</dbReference>
<dbReference type="PANTHER" id="PTHR19328">
    <property type="entry name" value="HEDGEHOG-INTERACTING PROTEIN"/>
    <property type="match status" value="1"/>
</dbReference>
<dbReference type="Proteomes" id="UP000178336">
    <property type="component" value="Unassembled WGS sequence"/>
</dbReference>
<dbReference type="EMBL" id="MFBN01000024">
    <property type="protein sequence ID" value="OGD95195.1"/>
    <property type="molecule type" value="Genomic_DNA"/>
</dbReference>
<gene>
    <name evidence="2" type="ORF">A3A48_02065</name>
</gene>
<proteinExistence type="predicted"/>
<evidence type="ECO:0000259" key="1">
    <source>
        <dbReference type="Pfam" id="PF22807"/>
    </source>
</evidence>
<comment type="caution">
    <text evidence="2">The sequence shown here is derived from an EMBL/GenBank/DDBJ whole genome shotgun (WGS) entry which is preliminary data.</text>
</comment>
<dbReference type="Pfam" id="PF22807">
    <property type="entry name" value="TrAA12"/>
    <property type="match status" value="1"/>
</dbReference>
<reference evidence="2 3" key="1">
    <citation type="journal article" date="2016" name="Nat. Commun.">
        <title>Thousands of microbial genomes shed light on interconnected biogeochemical processes in an aquifer system.</title>
        <authorList>
            <person name="Anantharaman K."/>
            <person name="Brown C.T."/>
            <person name="Hug L.A."/>
            <person name="Sharon I."/>
            <person name="Castelle C.J."/>
            <person name="Probst A.J."/>
            <person name="Thomas B.C."/>
            <person name="Singh A."/>
            <person name="Wilkins M.J."/>
            <person name="Karaoz U."/>
            <person name="Brodie E.L."/>
            <person name="Williams K.H."/>
            <person name="Hubbard S.S."/>
            <person name="Banfield J.F."/>
        </authorList>
    </citation>
    <scope>NUCLEOTIDE SEQUENCE [LARGE SCALE GENOMIC DNA]</scope>
</reference>
<organism evidence="2 3">
    <name type="scientific">Candidatus Curtissbacteria bacterium RIFCSPLOWO2_01_FULL_37_9</name>
    <dbReference type="NCBI Taxonomy" id="1797724"/>
    <lineage>
        <taxon>Bacteria</taxon>
        <taxon>Candidatus Curtissiibacteriota</taxon>
    </lineage>
</organism>
<dbReference type="STRING" id="1797724.A3A48_02065"/>
<name>A0A1F5GTN0_9BACT</name>
<evidence type="ECO:0000313" key="3">
    <source>
        <dbReference type="Proteomes" id="UP000178336"/>
    </source>
</evidence>
<evidence type="ECO:0000313" key="2">
    <source>
        <dbReference type="EMBL" id="OGD95195.1"/>
    </source>
</evidence>
<dbReference type="PANTHER" id="PTHR19328:SF53">
    <property type="entry name" value="MEMBRANE PROTEIN"/>
    <property type="match status" value="1"/>
</dbReference>
<dbReference type="SUPFAM" id="SSF50952">
    <property type="entry name" value="Soluble quinoprotein glucose dehydrogenase"/>
    <property type="match status" value="1"/>
</dbReference>
<dbReference type="InterPro" id="IPR011042">
    <property type="entry name" value="6-blade_b-propeller_TolB-like"/>
</dbReference>
<dbReference type="InterPro" id="IPR011041">
    <property type="entry name" value="Quinoprot_gluc/sorb_DH_b-prop"/>
</dbReference>
<sequence length="391" mass="43517">MKRALTVILLSILFVLFYFVFKNRGTLPVILPPAKIPVDRVNGDNLGLNIPDNFSIQIFAKDLTAPRVLKFDENDTLLASIPKAGQVVALPDYNHDGIADKTVILANSLNRPHGLALKDGRLYVAEVNNVISFDYDSQSLKVSNKKSELSLPGGGRHSTRTIEFGPDGNLYISVGSTCDVCIEKDERNGTILTADMKSSSVDIFARGLRNSVFFIFHPQTFKIWATEMGRDFLGDKLPPDEINIIEKDKDYGWPKCYGNRIHDTVFDKNLYTQIMPQPPCGETQPPVFDICAHCAPLGLSFIYSGQFPSEWQGDLLISYHGSWNSTKPVGYKVVKLNVEGEKIVSEEDFITGFLNGSQVIGRPVDLVFDKKGNLFISDDKAGYIFILKKLT</sequence>
<feature type="domain" description="Pyrroloquinoline quinone-dependent pyranose dehydrogenase beta-propeller" evidence="1">
    <location>
        <begin position="50"/>
        <end position="389"/>
    </location>
</feature>
<dbReference type="Gene3D" id="2.120.10.30">
    <property type="entry name" value="TolB, C-terminal domain"/>
    <property type="match status" value="1"/>
</dbReference>
<accession>A0A1F5GTN0</accession>
<protein>
    <recommendedName>
        <fullName evidence="1">Pyrroloquinoline quinone-dependent pyranose dehydrogenase beta-propeller domain-containing protein</fullName>
    </recommendedName>
</protein>